<dbReference type="OrthoDB" id="336240at2759"/>
<organism evidence="2 3">
    <name type="scientific">Sphaeroforma arctica JP610</name>
    <dbReference type="NCBI Taxonomy" id="667725"/>
    <lineage>
        <taxon>Eukaryota</taxon>
        <taxon>Ichthyosporea</taxon>
        <taxon>Ichthyophonida</taxon>
        <taxon>Sphaeroforma</taxon>
    </lineage>
</organism>
<proteinExistence type="predicted"/>
<sequence>MGFSLALSRKALALNRGSPMLAVEWIMELPEDYDETAPLTPHQIRYIQKQLAESRTTNTA</sequence>
<dbReference type="Proteomes" id="UP000054560">
    <property type="component" value="Unassembled WGS sequence"/>
</dbReference>
<accession>A0A0L0EXS5</accession>
<gene>
    <name evidence="2" type="ORF">SARC_18242</name>
</gene>
<dbReference type="SUPFAM" id="SSF46934">
    <property type="entry name" value="UBA-like"/>
    <property type="match status" value="1"/>
</dbReference>
<feature type="domain" description="UBA" evidence="1">
    <location>
        <begin position="1"/>
        <end position="34"/>
    </location>
</feature>
<reference evidence="2 3" key="1">
    <citation type="submission" date="2011-02" db="EMBL/GenBank/DDBJ databases">
        <title>The Genome Sequence of Sphaeroforma arctica JP610.</title>
        <authorList>
            <consortium name="The Broad Institute Genome Sequencing Platform"/>
            <person name="Russ C."/>
            <person name="Cuomo C."/>
            <person name="Young S.K."/>
            <person name="Zeng Q."/>
            <person name="Gargeya S."/>
            <person name="Alvarado L."/>
            <person name="Berlin A."/>
            <person name="Chapman S.B."/>
            <person name="Chen Z."/>
            <person name="Freedman E."/>
            <person name="Gellesch M."/>
            <person name="Goldberg J."/>
            <person name="Griggs A."/>
            <person name="Gujja S."/>
            <person name="Heilman E."/>
            <person name="Heiman D."/>
            <person name="Howarth C."/>
            <person name="Mehta T."/>
            <person name="Neiman D."/>
            <person name="Pearson M."/>
            <person name="Roberts A."/>
            <person name="Saif S."/>
            <person name="Shea T."/>
            <person name="Shenoy N."/>
            <person name="Sisk P."/>
            <person name="Stolte C."/>
            <person name="Sykes S."/>
            <person name="White J."/>
            <person name="Yandava C."/>
            <person name="Burger G."/>
            <person name="Gray M.W."/>
            <person name="Holland P.W.H."/>
            <person name="King N."/>
            <person name="Lang F.B.F."/>
            <person name="Roger A.J."/>
            <person name="Ruiz-Trillo I."/>
            <person name="Haas B."/>
            <person name="Nusbaum C."/>
            <person name="Birren B."/>
        </authorList>
    </citation>
    <scope>NUCLEOTIDE SEQUENCE [LARGE SCALE GENOMIC DNA]</scope>
    <source>
        <strain evidence="2 3">JP610</strain>
    </source>
</reference>
<dbReference type="InterPro" id="IPR009060">
    <property type="entry name" value="UBA-like_sf"/>
</dbReference>
<name>A0A0L0EXS5_9EUKA</name>
<dbReference type="EMBL" id="KQ256368">
    <property type="protein sequence ID" value="KNC69251.1"/>
    <property type="molecule type" value="Genomic_DNA"/>
</dbReference>
<feature type="non-terminal residue" evidence="2">
    <location>
        <position position="60"/>
    </location>
</feature>
<protein>
    <recommendedName>
        <fullName evidence="1">UBA domain-containing protein</fullName>
    </recommendedName>
</protein>
<keyword evidence="3" id="KW-1185">Reference proteome</keyword>
<evidence type="ECO:0000259" key="1">
    <source>
        <dbReference type="Pfam" id="PF22562"/>
    </source>
</evidence>
<evidence type="ECO:0000313" key="2">
    <source>
        <dbReference type="EMBL" id="KNC69251.1"/>
    </source>
</evidence>
<dbReference type="InterPro" id="IPR015940">
    <property type="entry name" value="UBA"/>
</dbReference>
<evidence type="ECO:0000313" key="3">
    <source>
        <dbReference type="Proteomes" id="UP000054560"/>
    </source>
</evidence>
<dbReference type="RefSeq" id="XP_014143153.1">
    <property type="nucleotide sequence ID" value="XM_014287678.1"/>
</dbReference>
<dbReference type="Gene3D" id="1.10.8.10">
    <property type="entry name" value="DNA helicase RuvA subunit, C-terminal domain"/>
    <property type="match status" value="1"/>
</dbReference>
<dbReference type="Pfam" id="PF22562">
    <property type="entry name" value="UBA_7"/>
    <property type="match status" value="1"/>
</dbReference>
<dbReference type="GeneID" id="25918746"/>
<dbReference type="AlphaFoldDB" id="A0A0L0EXS5"/>